<dbReference type="InterPro" id="IPR029063">
    <property type="entry name" value="SAM-dependent_MTases_sf"/>
</dbReference>
<dbReference type="PANTHER" id="PTHR43464">
    <property type="entry name" value="METHYLTRANSFERASE"/>
    <property type="match status" value="1"/>
</dbReference>
<dbReference type="GO" id="GO:0032259">
    <property type="term" value="P:methylation"/>
    <property type="evidence" value="ECO:0007669"/>
    <property type="project" value="UniProtKB-KW"/>
</dbReference>
<evidence type="ECO:0000259" key="4">
    <source>
        <dbReference type="Pfam" id="PF13649"/>
    </source>
</evidence>
<proteinExistence type="predicted"/>
<evidence type="ECO:0000256" key="1">
    <source>
        <dbReference type="ARBA" id="ARBA00022603"/>
    </source>
</evidence>
<keyword evidence="2" id="KW-0808">Transferase</keyword>
<evidence type="ECO:0000313" key="5">
    <source>
        <dbReference type="EMBL" id="UQS24754.1"/>
    </source>
</evidence>
<keyword evidence="1 5" id="KW-0489">Methyltransferase</keyword>
<sequence>MSVVPARPQDGTSLTDDEIGEEWRRRAGRDGLARVMRASQPGHLNAEVTAATRALVGALLDRAAAELGRPLRRGLEVGCGVGRLTPHIAARTEHLTAIDMTAEMLDAARRNCAGQDTVDFRRQRIEEFQARPGEFDAAVCVWVLMHVLDPARLAAACQALGTAARYVVLVEYEHARVPVSRWSRLRPMEEYVALIPGGRLRCREELDYGGDLSAAALIRTGAR</sequence>
<dbReference type="InterPro" id="IPR041698">
    <property type="entry name" value="Methyltransf_25"/>
</dbReference>
<keyword evidence="3" id="KW-0949">S-adenosyl-L-methionine</keyword>
<dbReference type="SUPFAM" id="SSF53335">
    <property type="entry name" value="S-adenosyl-L-methionine-dependent methyltransferases"/>
    <property type="match status" value="1"/>
</dbReference>
<protein>
    <submittedName>
        <fullName evidence="5">Methyltransferase domain-containing protein</fullName>
    </submittedName>
</protein>
<dbReference type="Proteomes" id="UP000830158">
    <property type="component" value="Chromosome"/>
</dbReference>
<name>A0ABY4NXE7_9PSEU</name>
<dbReference type="Gene3D" id="3.40.50.150">
    <property type="entry name" value="Vaccinia Virus protein VP39"/>
    <property type="match status" value="1"/>
</dbReference>
<evidence type="ECO:0000256" key="2">
    <source>
        <dbReference type="ARBA" id="ARBA00022679"/>
    </source>
</evidence>
<dbReference type="CDD" id="cd02440">
    <property type="entry name" value="AdoMet_MTases"/>
    <property type="match status" value="1"/>
</dbReference>
<organism evidence="5 6">
    <name type="scientific">Amycolatopsis thermalba</name>
    <dbReference type="NCBI Taxonomy" id="944492"/>
    <lineage>
        <taxon>Bacteria</taxon>
        <taxon>Bacillati</taxon>
        <taxon>Actinomycetota</taxon>
        <taxon>Actinomycetes</taxon>
        <taxon>Pseudonocardiales</taxon>
        <taxon>Pseudonocardiaceae</taxon>
        <taxon>Amycolatopsis</taxon>
    </lineage>
</organism>
<evidence type="ECO:0000313" key="6">
    <source>
        <dbReference type="Proteomes" id="UP000830158"/>
    </source>
</evidence>
<evidence type="ECO:0000256" key="3">
    <source>
        <dbReference type="ARBA" id="ARBA00022691"/>
    </source>
</evidence>
<dbReference type="GO" id="GO:0008168">
    <property type="term" value="F:methyltransferase activity"/>
    <property type="evidence" value="ECO:0007669"/>
    <property type="project" value="UniProtKB-KW"/>
</dbReference>
<feature type="domain" description="Methyltransferase" evidence="4">
    <location>
        <begin position="75"/>
        <end position="159"/>
    </location>
</feature>
<dbReference type="EMBL" id="CP091196">
    <property type="protein sequence ID" value="UQS24754.1"/>
    <property type="molecule type" value="Genomic_DNA"/>
</dbReference>
<dbReference type="PANTHER" id="PTHR43464:SF19">
    <property type="entry name" value="UBIQUINONE BIOSYNTHESIS O-METHYLTRANSFERASE, MITOCHONDRIAL"/>
    <property type="match status" value="1"/>
</dbReference>
<accession>A0ABY4NXE7</accession>
<dbReference type="RefSeq" id="WP_233157261.1">
    <property type="nucleotide sequence ID" value="NZ_CP091196.1"/>
</dbReference>
<dbReference type="Pfam" id="PF13649">
    <property type="entry name" value="Methyltransf_25"/>
    <property type="match status" value="1"/>
</dbReference>
<gene>
    <name evidence="5" type="ORF">L1857_18970</name>
</gene>
<keyword evidence="6" id="KW-1185">Reference proteome</keyword>
<reference evidence="5" key="1">
    <citation type="submission" date="2022-01" db="EMBL/GenBank/DDBJ databases">
        <title>PSI-footprinting approach for the identification of protein synthesis inhibitor producers.</title>
        <authorList>
            <person name="Handel F."/>
            <person name="Kulik A."/>
            <person name="Wex K.W."/>
            <person name="Berscheid A."/>
            <person name="Saur J.S."/>
            <person name="Winkler A."/>
            <person name="Wibberg D."/>
            <person name="Kalinowski J."/>
            <person name="Broetz-Oesterhelt H."/>
            <person name="Mast Y."/>
        </authorList>
    </citation>
    <scope>NUCLEOTIDE SEQUENCE</scope>
    <source>
        <strain evidence="5">KNN 49.3e</strain>
    </source>
</reference>